<feature type="region of interest" description="Disordered" evidence="1">
    <location>
        <begin position="116"/>
        <end position="138"/>
    </location>
</feature>
<comment type="caution">
    <text evidence="2">The sequence shown here is derived from an EMBL/GenBank/DDBJ whole genome shotgun (WGS) entry which is preliminary data.</text>
</comment>
<evidence type="ECO:0000313" key="2">
    <source>
        <dbReference type="EMBL" id="KAJ1107081.1"/>
    </source>
</evidence>
<dbReference type="AlphaFoldDB" id="A0AAV7MUN9"/>
<accession>A0AAV7MUN9</accession>
<gene>
    <name evidence="2" type="ORF">NDU88_004478</name>
</gene>
<name>A0AAV7MUN9_PLEWA</name>
<dbReference type="Proteomes" id="UP001066276">
    <property type="component" value="Chromosome 9"/>
</dbReference>
<evidence type="ECO:0000256" key="1">
    <source>
        <dbReference type="SAM" id="MobiDB-lite"/>
    </source>
</evidence>
<feature type="compositionally biased region" description="Low complexity" evidence="1">
    <location>
        <begin position="173"/>
        <end position="183"/>
    </location>
</feature>
<organism evidence="2 3">
    <name type="scientific">Pleurodeles waltl</name>
    <name type="common">Iberian ribbed newt</name>
    <dbReference type="NCBI Taxonomy" id="8319"/>
    <lineage>
        <taxon>Eukaryota</taxon>
        <taxon>Metazoa</taxon>
        <taxon>Chordata</taxon>
        <taxon>Craniata</taxon>
        <taxon>Vertebrata</taxon>
        <taxon>Euteleostomi</taxon>
        <taxon>Amphibia</taxon>
        <taxon>Batrachia</taxon>
        <taxon>Caudata</taxon>
        <taxon>Salamandroidea</taxon>
        <taxon>Salamandridae</taxon>
        <taxon>Pleurodelinae</taxon>
        <taxon>Pleurodeles</taxon>
    </lineage>
</organism>
<keyword evidence="3" id="KW-1185">Reference proteome</keyword>
<feature type="compositionally biased region" description="Basic and acidic residues" evidence="1">
    <location>
        <begin position="122"/>
        <end position="131"/>
    </location>
</feature>
<proteinExistence type="predicted"/>
<dbReference type="EMBL" id="JANPWB010000013">
    <property type="protein sequence ID" value="KAJ1107081.1"/>
    <property type="molecule type" value="Genomic_DNA"/>
</dbReference>
<protein>
    <submittedName>
        <fullName evidence="2">Uncharacterized protein</fullName>
    </submittedName>
</protein>
<feature type="compositionally biased region" description="Basic residues" evidence="1">
    <location>
        <begin position="199"/>
        <end position="211"/>
    </location>
</feature>
<sequence>MVLRRRVGRLTDGDHAGIEASGGNNAWVDDERWDRWEKGAAPTEMLQPCGQGRELTWGGPLKCCCGSFAGSLLLLARPMRTSVSSAVQGPQGPPGRIPSAPETRAFSLRISVDSGRVAPGHEAPHQFDHSSRHFRGRTGPVRQARFAGVCRCSKWVSATPEAPSARHSVPHAGSVPQQGSRQPGSPPGAPVVSPYLRGWGRRAHTHPRSPSHRPPWSREHKAFHEQPCSNPQAGGGPPRLPSRGRLAPPQTARGPTPSRVSAQSGS</sequence>
<reference evidence="2" key="1">
    <citation type="journal article" date="2022" name="bioRxiv">
        <title>Sequencing and chromosome-scale assembly of the giantPleurodeles waltlgenome.</title>
        <authorList>
            <person name="Brown T."/>
            <person name="Elewa A."/>
            <person name="Iarovenko S."/>
            <person name="Subramanian E."/>
            <person name="Araus A.J."/>
            <person name="Petzold A."/>
            <person name="Susuki M."/>
            <person name="Suzuki K.-i.T."/>
            <person name="Hayashi T."/>
            <person name="Toyoda A."/>
            <person name="Oliveira C."/>
            <person name="Osipova E."/>
            <person name="Leigh N.D."/>
            <person name="Simon A."/>
            <person name="Yun M.H."/>
        </authorList>
    </citation>
    <scope>NUCLEOTIDE SEQUENCE</scope>
    <source>
        <strain evidence="2">20211129_DDA</strain>
        <tissue evidence="2">Liver</tissue>
    </source>
</reference>
<feature type="region of interest" description="Disordered" evidence="1">
    <location>
        <begin position="160"/>
        <end position="266"/>
    </location>
</feature>
<evidence type="ECO:0000313" key="3">
    <source>
        <dbReference type="Proteomes" id="UP001066276"/>
    </source>
</evidence>